<feature type="region of interest" description="Disordered" evidence="10">
    <location>
        <begin position="32"/>
        <end position="485"/>
    </location>
</feature>
<feature type="compositionally biased region" description="Low complexity" evidence="10">
    <location>
        <begin position="419"/>
        <end position="430"/>
    </location>
</feature>
<evidence type="ECO:0000259" key="12">
    <source>
        <dbReference type="Pfam" id="PF04650"/>
    </source>
</evidence>
<dbReference type="SUPFAM" id="SSF53474">
    <property type="entry name" value="alpha/beta-Hydrolases"/>
    <property type="match status" value="1"/>
</dbReference>
<feature type="compositionally biased region" description="Acidic residues" evidence="10">
    <location>
        <begin position="292"/>
        <end position="302"/>
    </location>
</feature>
<dbReference type="EC" id="3.1.1.3" evidence="4"/>
<evidence type="ECO:0000256" key="9">
    <source>
        <dbReference type="ARBA" id="ARBA00023098"/>
    </source>
</evidence>
<evidence type="ECO:0000256" key="5">
    <source>
        <dbReference type="ARBA" id="ARBA00022525"/>
    </source>
</evidence>
<feature type="domain" description="YSIRK Gram-positive signal peptide" evidence="12">
    <location>
        <begin position="4"/>
        <end position="27"/>
    </location>
</feature>
<name>A0ABZ3EF29_9STAP</name>
<feature type="compositionally biased region" description="Polar residues" evidence="10">
    <location>
        <begin position="378"/>
        <end position="396"/>
    </location>
</feature>
<comment type="catalytic activity">
    <reaction evidence="1">
        <text>a triacylglycerol + H2O = a diacylglycerol + a fatty acid + H(+)</text>
        <dbReference type="Rhea" id="RHEA:12044"/>
        <dbReference type="ChEBI" id="CHEBI:15377"/>
        <dbReference type="ChEBI" id="CHEBI:15378"/>
        <dbReference type="ChEBI" id="CHEBI:17855"/>
        <dbReference type="ChEBI" id="CHEBI:18035"/>
        <dbReference type="ChEBI" id="CHEBI:28868"/>
        <dbReference type="EC" id="3.1.1.3"/>
    </reaction>
</comment>
<evidence type="ECO:0000256" key="3">
    <source>
        <dbReference type="ARBA" id="ARBA00010701"/>
    </source>
</evidence>
<evidence type="ECO:0000256" key="1">
    <source>
        <dbReference type="ARBA" id="ARBA00001024"/>
    </source>
</evidence>
<evidence type="ECO:0000313" key="15">
    <source>
        <dbReference type="Proteomes" id="UP001436297"/>
    </source>
</evidence>
<dbReference type="Pfam" id="PF04650">
    <property type="entry name" value="YSIRK_signal"/>
    <property type="match status" value="1"/>
</dbReference>
<feature type="compositionally biased region" description="Low complexity" evidence="10">
    <location>
        <begin position="270"/>
        <end position="282"/>
    </location>
</feature>
<feature type="compositionally biased region" description="Basic and acidic residues" evidence="10">
    <location>
        <begin position="332"/>
        <end position="354"/>
    </location>
</feature>
<evidence type="ECO:0000259" key="13">
    <source>
        <dbReference type="Pfam" id="PF24708"/>
    </source>
</evidence>
<dbReference type="PANTHER" id="PTHR34043">
    <property type="entry name" value="ALPHA/BETA-HYDROLASES SUPERFAMILY PROTEIN"/>
    <property type="match status" value="1"/>
</dbReference>
<feature type="compositionally biased region" description="Basic and acidic residues" evidence="10">
    <location>
        <begin position="137"/>
        <end position="157"/>
    </location>
</feature>
<feature type="chain" id="PRO_5045231368" description="triacylglycerol lipase" evidence="11">
    <location>
        <begin position="36"/>
        <end position="871"/>
    </location>
</feature>
<evidence type="ECO:0000256" key="6">
    <source>
        <dbReference type="ARBA" id="ARBA00022729"/>
    </source>
</evidence>
<dbReference type="PANTHER" id="PTHR34043:SF3">
    <property type="entry name" value="ALPHA_BETA-HYDROLASES SUPERFAMILY PROTEIN"/>
    <property type="match status" value="1"/>
</dbReference>
<feature type="compositionally biased region" description="Polar residues" evidence="10">
    <location>
        <begin position="61"/>
        <end position="83"/>
    </location>
</feature>
<dbReference type="Proteomes" id="UP001436297">
    <property type="component" value="Chromosome"/>
</dbReference>
<keyword evidence="7" id="KW-0378">Hydrolase</keyword>
<dbReference type="Pfam" id="PF24708">
    <property type="entry name" value="Lip_C"/>
    <property type="match status" value="1"/>
</dbReference>
<dbReference type="RefSeq" id="WP_342610484.1">
    <property type="nucleotide sequence ID" value="NZ_CP128355.1"/>
</dbReference>
<dbReference type="InterPro" id="IPR005877">
    <property type="entry name" value="YSIRK_signal_dom"/>
</dbReference>
<sequence length="871" mass="97642">MKTRQNKYSIRKFSVGTASALIGALLFIGGGQAQAEESQEQTSPETTQAQSIDNKSDETQQSHSTTQDNQPTIHKAQKPSQSENKQKNETITSDKHSENSDENKRLQQQEHSNVDHSRQETPKSSEQTSSETQPSSKKTDDTTSEVTDKHSDKKENQQEGLSDDQQKNAKQEDRSDAEQLNEDKGFNTQLYDHKEEQTNKKSEHQPRAEKEDKAQTEKEEATQTSEINDEDKSTETQPTSHVSTEHTSKSDETTTEDKDEKDVATKDSTETQTEEAPQTEENQPSESKGDNDSSEDEQNNEEESTKEASTKDDERTEQQPSEGEEDTSSLEKSQEDSTEEKATEAQPKTDEPHDVSQSNETETSSSEVASTEESTSEDQYTQQTEEVPTEDTSQQSEENRNDENRFPLAGERTSEQTQDRPTTQQQPNRTVSLEDLENTPMLPGSSQNQDDKQQQKELAALKANSQATTNNNNTKLTPEATTDQTNKVAKQAEYKNEDPIILVHGFNSFVGENADGENNWGGEVLDIGQYLENNGYESYQASISAYGSNYDRAVELYYYIKGGTVDYGAAHAEKYGHARYGKTYEGVYKDWQPGQKVHLVGHSMGGQTVRYLEEMLRNGNQEEIEYQRQHGGEISPLYQGGHDNMVSSITTVVTPHNGTHAADLLGNEDFIRQVAYDYITLNGSKTAKVDFGLSQWGLKQREDETYLEYVDRVKKTSKIWTTKDNAFYDLTTQGAEELNNKTTLNPNIVYKTYTGESTYEGLNGEQKADIHMALSKILTANVIGKVPEKEWRENDGLVSVISAQHPFGENSTAATDQVQKGIWQVTPTRHDWDHSDFVGHDKTEQNVDAEELKKLWGGIAEDAVKAEHVVG</sequence>
<dbReference type="InterPro" id="IPR029058">
    <property type="entry name" value="AB_hydrolase_fold"/>
</dbReference>
<feature type="compositionally biased region" description="Basic and acidic residues" evidence="10">
    <location>
        <begin position="243"/>
        <end position="269"/>
    </location>
</feature>
<accession>A0ABZ3EF29</accession>
<evidence type="ECO:0000256" key="7">
    <source>
        <dbReference type="ARBA" id="ARBA00022801"/>
    </source>
</evidence>
<gene>
    <name evidence="14" type="ORF">QQM35_02755</name>
</gene>
<protein>
    <recommendedName>
        <fullName evidence="4">triacylglycerol lipase</fullName>
        <ecNumber evidence="4">3.1.1.3</ecNumber>
    </recommendedName>
</protein>
<evidence type="ECO:0000256" key="4">
    <source>
        <dbReference type="ARBA" id="ARBA00013279"/>
    </source>
</evidence>
<keyword evidence="9" id="KW-0443">Lipid metabolism</keyword>
<feature type="compositionally biased region" description="Basic and acidic residues" evidence="10">
    <location>
        <begin position="303"/>
        <end position="317"/>
    </location>
</feature>
<keyword evidence="8" id="KW-0442">Lipid degradation</keyword>
<feature type="compositionally biased region" description="Polar residues" evidence="10">
    <location>
        <begin position="475"/>
        <end position="485"/>
    </location>
</feature>
<dbReference type="NCBIfam" id="NF047351">
    <property type="entry name" value="lipase_YSIRK_Sa"/>
    <property type="match status" value="1"/>
</dbReference>
<organism evidence="14 15">
    <name type="scientific">Staphylococcus hsinchuensis</name>
    <dbReference type="NCBI Taxonomy" id="3051183"/>
    <lineage>
        <taxon>Bacteria</taxon>
        <taxon>Bacillati</taxon>
        <taxon>Bacillota</taxon>
        <taxon>Bacilli</taxon>
        <taxon>Bacillales</taxon>
        <taxon>Staphylococcaceae</taxon>
        <taxon>Staphylococcus</taxon>
    </lineage>
</organism>
<dbReference type="NCBIfam" id="TIGR01168">
    <property type="entry name" value="YSIRK_signal"/>
    <property type="match status" value="1"/>
</dbReference>
<evidence type="ECO:0000313" key="14">
    <source>
        <dbReference type="EMBL" id="XAF71058.1"/>
    </source>
</evidence>
<feature type="domain" description="Lipase-like C-terminal" evidence="13">
    <location>
        <begin position="496"/>
        <end position="869"/>
    </location>
</feature>
<evidence type="ECO:0000256" key="2">
    <source>
        <dbReference type="ARBA" id="ARBA00004613"/>
    </source>
</evidence>
<proteinExistence type="inferred from homology"/>
<feature type="compositionally biased region" description="Low complexity" evidence="10">
    <location>
        <begin position="356"/>
        <end position="373"/>
    </location>
</feature>
<feature type="compositionally biased region" description="Basic and acidic residues" evidence="10">
    <location>
        <begin position="84"/>
        <end position="123"/>
    </location>
</feature>
<comment type="subcellular location">
    <subcellularLocation>
        <location evidence="2">Secreted</location>
    </subcellularLocation>
</comment>
<dbReference type="InterPro" id="IPR056304">
    <property type="entry name" value="Lip-like_C"/>
</dbReference>
<feature type="signal peptide" evidence="11">
    <location>
        <begin position="1"/>
        <end position="35"/>
    </location>
</feature>
<dbReference type="Gene3D" id="3.40.50.1820">
    <property type="entry name" value="alpha/beta hydrolase"/>
    <property type="match status" value="1"/>
</dbReference>
<comment type="similarity">
    <text evidence="3">Belongs to the AB hydrolase superfamily. Lipase family.</text>
</comment>
<keyword evidence="6 11" id="KW-0732">Signal</keyword>
<reference evidence="14 15" key="1">
    <citation type="journal article" date="2024" name="Pathogens">
        <title>Staphylococcus hsinchuensis sp. nov., Isolated from Soymilk.</title>
        <authorList>
            <person name="Wang Y.T."/>
            <person name="Lin Y.C."/>
            <person name="Hsieh Y.H."/>
            <person name="Lin Y.T."/>
            <person name="Hamada M."/>
            <person name="Chen C.C."/>
            <person name="Liou J.S."/>
            <person name="Lee A.Y."/>
            <person name="Zhang W.L."/>
            <person name="Chen Y.T."/>
            <person name="Huang C.H."/>
        </authorList>
    </citation>
    <scope>NUCLEOTIDE SEQUENCE [LARGE SCALE GENOMIC DNA]</scope>
    <source>
        <strain evidence="14 15">H164</strain>
    </source>
</reference>
<evidence type="ECO:0000256" key="11">
    <source>
        <dbReference type="SAM" id="SignalP"/>
    </source>
</evidence>
<feature type="compositionally biased region" description="Low complexity" evidence="10">
    <location>
        <begin position="124"/>
        <end position="136"/>
    </location>
</feature>
<keyword evidence="5" id="KW-0964">Secreted</keyword>
<evidence type="ECO:0000256" key="10">
    <source>
        <dbReference type="SAM" id="MobiDB-lite"/>
    </source>
</evidence>
<dbReference type="EMBL" id="CP128355">
    <property type="protein sequence ID" value="XAF71058.1"/>
    <property type="molecule type" value="Genomic_DNA"/>
</dbReference>
<keyword evidence="15" id="KW-1185">Reference proteome</keyword>
<feature type="compositionally biased region" description="Low complexity" evidence="10">
    <location>
        <begin position="32"/>
        <end position="51"/>
    </location>
</feature>
<feature type="compositionally biased region" description="Basic and acidic residues" evidence="10">
    <location>
        <begin position="164"/>
        <end position="221"/>
    </location>
</feature>
<evidence type="ECO:0000256" key="8">
    <source>
        <dbReference type="ARBA" id="ARBA00022963"/>
    </source>
</evidence>